<feature type="compositionally biased region" description="Basic and acidic residues" evidence="1">
    <location>
        <begin position="10"/>
        <end position="27"/>
    </location>
</feature>
<dbReference type="AlphaFoldDB" id="A0A0D0G1M6"/>
<keyword evidence="3" id="KW-1185">Reference proteome</keyword>
<comment type="caution">
    <text evidence="2">The sequence shown here is derived from an EMBL/GenBank/DDBJ whole genome shotgun (WGS) entry which is preliminary data.</text>
</comment>
<organism evidence="2 3">
    <name type="scientific">Pedobacter lusitanus</name>
    <dbReference type="NCBI Taxonomy" id="1503925"/>
    <lineage>
        <taxon>Bacteria</taxon>
        <taxon>Pseudomonadati</taxon>
        <taxon>Bacteroidota</taxon>
        <taxon>Sphingobacteriia</taxon>
        <taxon>Sphingobacteriales</taxon>
        <taxon>Sphingobacteriaceae</taxon>
        <taxon>Pedobacter</taxon>
    </lineage>
</organism>
<gene>
    <name evidence="2" type="ORF">TH53_02035</name>
</gene>
<protein>
    <submittedName>
        <fullName evidence="2">Uncharacterized protein</fullName>
    </submittedName>
</protein>
<dbReference type="STRING" id="1503925.TH53_02035"/>
<name>A0A0D0G1M6_9SPHI</name>
<evidence type="ECO:0000313" key="3">
    <source>
        <dbReference type="Proteomes" id="UP000032049"/>
    </source>
</evidence>
<evidence type="ECO:0000256" key="1">
    <source>
        <dbReference type="SAM" id="MobiDB-lite"/>
    </source>
</evidence>
<feature type="compositionally biased region" description="Basic and acidic residues" evidence="1">
    <location>
        <begin position="62"/>
        <end position="71"/>
    </location>
</feature>
<feature type="region of interest" description="Disordered" evidence="1">
    <location>
        <begin position="1"/>
        <end position="85"/>
    </location>
</feature>
<evidence type="ECO:0000313" key="2">
    <source>
        <dbReference type="EMBL" id="KIO78694.1"/>
    </source>
</evidence>
<feature type="compositionally biased region" description="Basic and acidic residues" evidence="1">
    <location>
        <begin position="34"/>
        <end position="44"/>
    </location>
</feature>
<dbReference type="EMBL" id="JXRA01000007">
    <property type="protein sequence ID" value="KIO78694.1"/>
    <property type="molecule type" value="Genomic_DNA"/>
</dbReference>
<dbReference type="Proteomes" id="UP000032049">
    <property type="component" value="Unassembled WGS sequence"/>
</dbReference>
<accession>A0A0D0G1M6</accession>
<reference evidence="2 3" key="1">
    <citation type="submission" date="2015-01" db="EMBL/GenBank/DDBJ databases">
        <title>Draft genome sequence of Pedobacter sp. NL19 isolated from sludge of an effluent treatment pond in an abandoned uranium mine.</title>
        <authorList>
            <person name="Santos T."/>
            <person name="Caetano T."/>
            <person name="Covas C."/>
            <person name="Cruz A."/>
            <person name="Mendo S."/>
        </authorList>
    </citation>
    <scope>NUCLEOTIDE SEQUENCE [LARGE SCALE GENOMIC DNA]</scope>
    <source>
        <strain evidence="2 3">NL19</strain>
    </source>
</reference>
<proteinExistence type="predicted"/>
<sequence>MDNLKLNIMDNHKDQQSEELNKEKFRTESNPPPENKDKTKEGSHNKRNPGDGNYTNGEIEFADGKETRLNEETGLPGNDEATDGQ</sequence>